<reference evidence="2 3" key="1">
    <citation type="submission" date="2015-01" db="EMBL/GenBank/DDBJ databases">
        <title>Evolution of Trichinella species and genotypes.</title>
        <authorList>
            <person name="Korhonen P.K."/>
            <person name="Edoardo P."/>
            <person name="Giuseppe L.R."/>
            <person name="Gasser R.B."/>
        </authorList>
    </citation>
    <scope>NUCLEOTIDE SEQUENCE [LARGE SCALE GENOMIC DNA]</scope>
    <source>
        <strain evidence="2">ISS1980</strain>
    </source>
</reference>
<sequence length="193" mass="20864">MCPFAVSAAGQCHKKYLKVESPLALLVSFPGGKFGGSLLYARTLICGVFRTKSTIVLPIECCALLIDLTEFPQAGSGPDFITFVLISFGDKILQKYAYQSTSTLLSSLQVATCAVQLLNKTKMAIASASLISMNFEQWIFWRLTAFSLEIMIMKKKSVSCVSLVCSKKSGSVFTNYAAASAALSTKRTPKNNA</sequence>
<dbReference type="EMBL" id="JYDO01000192">
    <property type="protein sequence ID" value="KRZ67595.1"/>
    <property type="molecule type" value="Genomic_DNA"/>
</dbReference>
<dbReference type="AlphaFoldDB" id="A0A0V1M6P8"/>
<evidence type="ECO:0000313" key="2">
    <source>
        <dbReference type="EMBL" id="KRZ67595.1"/>
    </source>
</evidence>
<accession>A0A0V1M6P8</accession>
<name>A0A0V1M6P8_9BILA</name>
<evidence type="ECO:0000313" key="1">
    <source>
        <dbReference type="EMBL" id="KRZ65808.1"/>
    </source>
</evidence>
<keyword evidence="3" id="KW-1185">Reference proteome</keyword>
<dbReference type="EMBL" id="JYDO01000293">
    <property type="protein sequence ID" value="KRZ65808.1"/>
    <property type="molecule type" value="Genomic_DNA"/>
</dbReference>
<protein>
    <submittedName>
        <fullName evidence="2">Uncharacterized protein</fullName>
    </submittedName>
</protein>
<organism evidence="2 3">
    <name type="scientific">Trichinella papuae</name>
    <dbReference type="NCBI Taxonomy" id="268474"/>
    <lineage>
        <taxon>Eukaryota</taxon>
        <taxon>Metazoa</taxon>
        <taxon>Ecdysozoa</taxon>
        <taxon>Nematoda</taxon>
        <taxon>Enoplea</taxon>
        <taxon>Dorylaimia</taxon>
        <taxon>Trichinellida</taxon>
        <taxon>Trichinellidae</taxon>
        <taxon>Trichinella</taxon>
    </lineage>
</organism>
<evidence type="ECO:0000313" key="3">
    <source>
        <dbReference type="Proteomes" id="UP000054843"/>
    </source>
</evidence>
<gene>
    <name evidence="1" type="ORF">T10_2958</name>
    <name evidence="2" type="ORF">T10_704</name>
</gene>
<dbReference type="Proteomes" id="UP000054843">
    <property type="component" value="Unassembled WGS sequence"/>
</dbReference>
<comment type="caution">
    <text evidence="2">The sequence shown here is derived from an EMBL/GenBank/DDBJ whole genome shotgun (WGS) entry which is preliminary data.</text>
</comment>
<proteinExistence type="predicted"/>